<sequence length="240" mass="27686">MHLLQTMPSIDLSQLGDALGSRQLLVLEPGAIPLAAAVGPRRTHPRRPPPVQLQQSQHTSTGPSEEQRKKNSKFQVNFGRAIRALREDIPSFFKREGDMSIYAQDMRFQDNISARLWSRKFDLRGVTDYQKHCQRMRTIFSFLFKHSDVQVWRFWPKDRYVTVARWTVKSYPRLMSSQCIHIDGISEFRFNEEGEVQEHILDVIDWNGIRAAVEKQKDRAVSAGLVPNTCSTFLPPDGTF</sequence>
<proteinExistence type="predicted"/>
<gene>
    <name evidence="2" type="ORF">WJX74_003213</name>
</gene>
<keyword evidence="3" id="KW-1185">Reference proteome</keyword>
<dbReference type="AlphaFoldDB" id="A0AAW1R9N0"/>
<dbReference type="InterPro" id="IPR018790">
    <property type="entry name" value="DUF2358"/>
</dbReference>
<dbReference type="PANTHER" id="PTHR31094:SF2">
    <property type="entry name" value="RIKEN CDNA 2310061I04 GENE"/>
    <property type="match status" value="1"/>
</dbReference>
<reference evidence="2 3" key="1">
    <citation type="journal article" date="2024" name="Nat. Commun.">
        <title>Phylogenomics reveals the evolutionary origins of lichenization in chlorophyte algae.</title>
        <authorList>
            <person name="Puginier C."/>
            <person name="Libourel C."/>
            <person name="Otte J."/>
            <person name="Skaloud P."/>
            <person name="Haon M."/>
            <person name="Grisel S."/>
            <person name="Petersen M."/>
            <person name="Berrin J.G."/>
            <person name="Delaux P.M."/>
            <person name="Dal Grande F."/>
            <person name="Keller J."/>
        </authorList>
    </citation>
    <scope>NUCLEOTIDE SEQUENCE [LARGE SCALE GENOMIC DNA]</scope>
    <source>
        <strain evidence="2 3">SAG 2145</strain>
    </source>
</reference>
<evidence type="ECO:0000256" key="1">
    <source>
        <dbReference type="SAM" id="MobiDB-lite"/>
    </source>
</evidence>
<dbReference type="PANTHER" id="PTHR31094">
    <property type="entry name" value="RIKEN CDNA 2310061I04 GENE"/>
    <property type="match status" value="1"/>
</dbReference>
<comment type="caution">
    <text evidence="2">The sequence shown here is derived from an EMBL/GenBank/DDBJ whole genome shotgun (WGS) entry which is preliminary data.</text>
</comment>
<evidence type="ECO:0000313" key="2">
    <source>
        <dbReference type="EMBL" id="KAK9830700.1"/>
    </source>
</evidence>
<dbReference type="Proteomes" id="UP001438707">
    <property type="component" value="Unassembled WGS sequence"/>
</dbReference>
<dbReference type="EMBL" id="JALJOS010000015">
    <property type="protein sequence ID" value="KAK9830700.1"/>
    <property type="molecule type" value="Genomic_DNA"/>
</dbReference>
<feature type="compositionally biased region" description="Polar residues" evidence="1">
    <location>
        <begin position="52"/>
        <end position="64"/>
    </location>
</feature>
<protein>
    <submittedName>
        <fullName evidence="2">Uncharacterized protein</fullName>
    </submittedName>
</protein>
<dbReference type="Pfam" id="PF10184">
    <property type="entry name" value="DUF2358"/>
    <property type="match status" value="1"/>
</dbReference>
<organism evidence="2 3">
    <name type="scientific">Apatococcus lobatus</name>
    <dbReference type="NCBI Taxonomy" id="904363"/>
    <lineage>
        <taxon>Eukaryota</taxon>
        <taxon>Viridiplantae</taxon>
        <taxon>Chlorophyta</taxon>
        <taxon>core chlorophytes</taxon>
        <taxon>Trebouxiophyceae</taxon>
        <taxon>Chlorellales</taxon>
        <taxon>Chlorellaceae</taxon>
        <taxon>Apatococcus</taxon>
    </lineage>
</organism>
<name>A0AAW1R9N0_9CHLO</name>
<evidence type="ECO:0000313" key="3">
    <source>
        <dbReference type="Proteomes" id="UP001438707"/>
    </source>
</evidence>
<feature type="region of interest" description="Disordered" evidence="1">
    <location>
        <begin position="39"/>
        <end position="73"/>
    </location>
</feature>
<accession>A0AAW1R9N0</accession>